<keyword evidence="3" id="KW-0479">Metal-binding</keyword>
<dbReference type="InterPro" id="IPR001841">
    <property type="entry name" value="Znf_RING"/>
</dbReference>
<dbReference type="EC" id="2.3.2.27" evidence="2"/>
<keyword evidence="4" id="KW-0677">Repeat</keyword>
<dbReference type="CDD" id="cd16516">
    <property type="entry name" value="RING-HC_malin"/>
    <property type="match status" value="1"/>
</dbReference>
<evidence type="ECO:0000256" key="4">
    <source>
        <dbReference type="ARBA" id="ARBA00022737"/>
    </source>
</evidence>
<evidence type="ECO:0000256" key="6">
    <source>
        <dbReference type="ARBA" id="ARBA00022833"/>
    </source>
</evidence>
<keyword evidence="5 7" id="KW-0863">Zinc-finger</keyword>
<dbReference type="GeneTree" id="ENSGT00730000111361"/>
<feature type="domain" description="RING-type" evidence="9">
    <location>
        <begin position="26"/>
        <end position="72"/>
    </location>
</feature>
<dbReference type="GO" id="GO:0005634">
    <property type="term" value="C:nucleus"/>
    <property type="evidence" value="ECO:0007669"/>
    <property type="project" value="TreeGrafter"/>
</dbReference>
<dbReference type="Gene3D" id="3.30.40.10">
    <property type="entry name" value="Zinc/RING finger domain, C3HC4 (zinc finger)"/>
    <property type="match status" value="1"/>
</dbReference>
<name>A0A8C5MZ69_9ANUR</name>
<keyword evidence="11" id="KW-1185">Reference proteome</keyword>
<dbReference type="InterPro" id="IPR013083">
    <property type="entry name" value="Znf_RING/FYVE/PHD"/>
</dbReference>
<dbReference type="GO" id="GO:0061630">
    <property type="term" value="F:ubiquitin protein ligase activity"/>
    <property type="evidence" value="ECO:0007669"/>
    <property type="project" value="UniProtKB-EC"/>
</dbReference>
<dbReference type="Pfam" id="PF01436">
    <property type="entry name" value="NHL"/>
    <property type="match status" value="1"/>
</dbReference>
<gene>
    <name evidence="10" type="primary">NHLRC1</name>
</gene>
<dbReference type="PANTHER" id="PTHR24104:SF47">
    <property type="entry name" value="E3 UBIQUITIN-PROTEIN LIGASE NHLRC1"/>
    <property type="match status" value="1"/>
</dbReference>
<dbReference type="InterPro" id="IPR017907">
    <property type="entry name" value="Znf_RING_CS"/>
</dbReference>
<evidence type="ECO:0000256" key="2">
    <source>
        <dbReference type="ARBA" id="ARBA00012483"/>
    </source>
</evidence>
<evidence type="ECO:0000256" key="1">
    <source>
        <dbReference type="ARBA" id="ARBA00000900"/>
    </source>
</evidence>
<dbReference type="SMART" id="SM00184">
    <property type="entry name" value="RING"/>
    <property type="match status" value="1"/>
</dbReference>
<sequence>MSSPASTEIRTMKDLLNETELTLLECKVCFEKFSLQQKHRPRNLSCGHVICQECVSSLCPPGNPRLECPFCRKLCRTCETSICLPILHLLELLDRVVPDNLDHGSSANASHQVTKLRSASFNLSMSFGGWGVLFNPTGVALCKKTGCLIVAHDGIKRISVFTMNGTCIQEMGEKNDPFNGIVYPSDVAVSLDGFIIVTDAGDHTLKVFSQFGQLVFVIKQPFHLPWGLAINPENKVIVSDPDAGSLLLVDADFKHGKVNKVLNVCSHLDCPREVAVCPTSGAIVVVEHLTKSSKNSCRSQMKIFNHKMKLIRQLDSFGLSLFLPLPIHTTGVSFDQQGNLLIADVNNRCIICVDKMEERNFLKHVVASGLSYPVAIALLADNSIAVLDSGNNSISIFFPRGDG</sequence>
<dbReference type="InterPro" id="IPR050952">
    <property type="entry name" value="TRIM-NHL_E3_ligases"/>
</dbReference>
<evidence type="ECO:0000313" key="10">
    <source>
        <dbReference type="Ensembl" id="ENSLLEP00000021245.1"/>
    </source>
</evidence>
<dbReference type="PANTHER" id="PTHR24104">
    <property type="entry name" value="E3 UBIQUITIN-PROTEIN LIGASE NHLRC1-RELATED"/>
    <property type="match status" value="1"/>
</dbReference>
<dbReference type="GO" id="GO:0000209">
    <property type="term" value="P:protein polyubiquitination"/>
    <property type="evidence" value="ECO:0007669"/>
    <property type="project" value="TreeGrafter"/>
</dbReference>
<dbReference type="SUPFAM" id="SSF101898">
    <property type="entry name" value="NHL repeat"/>
    <property type="match status" value="1"/>
</dbReference>
<accession>A0A8C5MZ69</accession>
<dbReference type="PROSITE" id="PS51125">
    <property type="entry name" value="NHL"/>
    <property type="match status" value="1"/>
</dbReference>
<dbReference type="GO" id="GO:0008270">
    <property type="term" value="F:zinc ion binding"/>
    <property type="evidence" value="ECO:0007669"/>
    <property type="project" value="UniProtKB-KW"/>
</dbReference>
<protein>
    <recommendedName>
        <fullName evidence="2">RING-type E3 ubiquitin transferase</fullName>
        <ecNumber evidence="2">2.3.2.27</ecNumber>
    </recommendedName>
</protein>
<reference evidence="10" key="2">
    <citation type="submission" date="2025-09" db="UniProtKB">
        <authorList>
            <consortium name="Ensembl"/>
        </authorList>
    </citation>
    <scope>IDENTIFICATION</scope>
</reference>
<dbReference type="Proteomes" id="UP000694569">
    <property type="component" value="Unplaced"/>
</dbReference>
<evidence type="ECO:0000259" key="9">
    <source>
        <dbReference type="PROSITE" id="PS50089"/>
    </source>
</evidence>
<evidence type="ECO:0000256" key="8">
    <source>
        <dbReference type="PROSITE-ProRule" id="PRU00504"/>
    </source>
</evidence>
<dbReference type="AlphaFoldDB" id="A0A8C5MZ69"/>
<evidence type="ECO:0000256" key="7">
    <source>
        <dbReference type="PROSITE-ProRule" id="PRU00175"/>
    </source>
</evidence>
<evidence type="ECO:0000313" key="11">
    <source>
        <dbReference type="Proteomes" id="UP000694569"/>
    </source>
</evidence>
<dbReference type="SUPFAM" id="SSF57850">
    <property type="entry name" value="RING/U-box"/>
    <property type="match status" value="1"/>
</dbReference>
<dbReference type="InterPro" id="IPR011042">
    <property type="entry name" value="6-blade_b-propeller_TolB-like"/>
</dbReference>
<reference evidence="10" key="1">
    <citation type="submission" date="2025-08" db="UniProtKB">
        <authorList>
            <consortium name="Ensembl"/>
        </authorList>
    </citation>
    <scope>IDENTIFICATION</scope>
</reference>
<dbReference type="Pfam" id="PF14634">
    <property type="entry name" value="zf-RING_5"/>
    <property type="match status" value="1"/>
</dbReference>
<dbReference type="CDD" id="cd14961">
    <property type="entry name" value="NHL_TRIM32_like"/>
    <property type="match status" value="1"/>
</dbReference>
<dbReference type="InterPro" id="IPR001258">
    <property type="entry name" value="NHL_repeat"/>
</dbReference>
<dbReference type="PROSITE" id="PS50089">
    <property type="entry name" value="ZF_RING_2"/>
    <property type="match status" value="1"/>
</dbReference>
<feature type="repeat" description="NHL" evidence="8">
    <location>
        <begin position="183"/>
        <end position="211"/>
    </location>
</feature>
<dbReference type="PROSITE" id="PS00518">
    <property type="entry name" value="ZF_RING_1"/>
    <property type="match status" value="1"/>
</dbReference>
<dbReference type="GO" id="GO:0043161">
    <property type="term" value="P:proteasome-mediated ubiquitin-dependent protein catabolic process"/>
    <property type="evidence" value="ECO:0007669"/>
    <property type="project" value="TreeGrafter"/>
</dbReference>
<evidence type="ECO:0000256" key="5">
    <source>
        <dbReference type="ARBA" id="ARBA00022771"/>
    </source>
</evidence>
<comment type="catalytic activity">
    <reaction evidence="1">
        <text>S-ubiquitinyl-[E2 ubiquitin-conjugating enzyme]-L-cysteine + [acceptor protein]-L-lysine = [E2 ubiquitin-conjugating enzyme]-L-cysteine + N(6)-ubiquitinyl-[acceptor protein]-L-lysine.</text>
        <dbReference type="EC" id="2.3.2.27"/>
    </reaction>
</comment>
<proteinExistence type="predicted"/>
<organism evidence="10 11">
    <name type="scientific">Leptobrachium leishanense</name>
    <name type="common">Leishan spiny toad</name>
    <dbReference type="NCBI Taxonomy" id="445787"/>
    <lineage>
        <taxon>Eukaryota</taxon>
        <taxon>Metazoa</taxon>
        <taxon>Chordata</taxon>
        <taxon>Craniata</taxon>
        <taxon>Vertebrata</taxon>
        <taxon>Euteleostomi</taxon>
        <taxon>Amphibia</taxon>
        <taxon>Batrachia</taxon>
        <taxon>Anura</taxon>
        <taxon>Pelobatoidea</taxon>
        <taxon>Megophryidae</taxon>
        <taxon>Leptobrachium</taxon>
    </lineage>
</organism>
<dbReference type="OrthoDB" id="6105938at2759"/>
<evidence type="ECO:0000256" key="3">
    <source>
        <dbReference type="ARBA" id="ARBA00022723"/>
    </source>
</evidence>
<keyword evidence="6" id="KW-0862">Zinc</keyword>
<dbReference type="Ensembl" id="ENSLLET00000022065.1">
    <property type="protein sequence ID" value="ENSLLEP00000021245.1"/>
    <property type="gene ID" value="ENSLLEG00000013427.1"/>
</dbReference>
<dbReference type="Gene3D" id="2.120.10.30">
    <property type="entry name" value="TolB, C-terminal domain"/>
    <property type="match status" value="2"/>
</dbReference>